<dbReference type="PROSITE" id="PS50234">
    <property type="entry name" value="VWFA"/>
    <property type="match status" value="1"/>
</dbReference>
<sequence>LIGTNDAAVIGGSASQTITETNDGSETAKVTGSLTATDVDSENGFTAGSESKPGGYGTLTIDENGAWEYVRNDKDLVAGDTQEVFTVTSKDGTTTDITITLKGLNDGPTISSVVNGAVSEEGLTDGNVDNQGSSDTTNSKVFTGKFNVADSDSDNLNVSISGPAGVTSEGESITWVWDAENQMLTGSTPSASVIQIVLSAPASSSGAGEWTYTATLLAPIDHSDTSTEDVLDLDINLLVSDGHIDAQSIIAIKVEDDSPDAVNIDAVNVSVIDIPDVLTGKISFKGSHFSGNQLEKDGVVVTAVGFLNNESAETGAVNVTQSNQGLGVASPGNLGYPLSNEVDFRYAGDQGVSEQLVINLDGKVAYGATIEFDHLYGGEKEEGVAHFYRDGELIASQSFSSDASSGDYARHFSVQEGGFDKVVLEATSNGNDHTKADNSDFTVASITFTDATSDVAIAHVEGTLQGDFGADGAGSLRLTGAESGLQTGKDGSNITVSVQAQNPNRVSGYDDDGKLVFDVHFTPATGAWEFMQYQTMLSPQGDGDIDFSFKVLDADGDSVTGTFAVNPYIPPTITVTANNFVEDSGTTSVGDPAATFNYTVNSTSNSEITFASDSNLNQHYQLDLANNAVILTDKGLAAINKGEQLDKINLIVTEHIGSYVESSSASATPQVTPVDDAPEITVTANDFTEDDATTVFVGAVAGTYQTSDEEEHDIAVDFSTDKDSGHYTLSNGQVLLTQAGVDVINAGNDLAAIELTATANGLEGHGSATPNVIQTNDAPTIENVTTGSVSEEGLASGIQDDLGSPDTTNDTSVNGSFVISDVDSDSLTVSLTGPDGLTSGGESITWSWNAVENKLIGSTSTGTVMEITVTEPNDNGKGTWDYTATLLKPLDHQNDTSEDALSVNLGIVASDGSIETNTPLVISVEDDALVVTDKAAVDFTLNNLPDVVTGQVSFRGNSGSSNTAQLLADKGIIVTALGFTSYESNVLGTADVNQSQHGIGVHSSASLGLPFSNEVDYRFANNSEGKPGVSEELIIDLQGKVAFGAAIEFDKMFSNEPESGVATFYRNGVEVFEQTFSSDKTSGDYAKNFDVHEGGFDKIVLKATGNGNTASQQDNSDFTVASITFPDPSDKTMIARAEGTLQIEYGADGFGSVSNLYLVEAETGLKTANGHDVDDVVVSVNANDKNSLVGRDTNGQLVFEVHLTPTTGQWEFFQYKSMLVPQGDNDIDFTFVATDGDGDKVTGVFSVNPFTRPVINVDGKVLIEDDGVAEGTVAASYSTHYENSEVTVTITEGTDPNAYYTLDSVNQTVKLTGAGAAEVNAGNNLPPVSLTVVHNSANTTLKGIGEGTPTVQTVNDAPEITVDTFATSGKEDETFALKLSELIVTDEEGDAYFIKNITVDPQYGELTLTRDSENKVVGAEFKPAADRHFVGDNNVPFQVTVSDGDKQSTATVGLNVEAQVDRVIVTATMSDSPEIIGSTTMYPVDINIELLDRDGSERIKTVTISGLPQHSTIFANDMWLGNADQHGEITIDDDSWNNDAEYYIKLPGNDTQANITVTATIVEQSTGQRQTASDTVSLNEVISHEGTEGQFSTSLGEANDIVIGDLQGAVVTPGKSHNVAFMVDTSGSMSNSDMAEIKNQLKSVMVQLKDSVSGEHAGEVNVFIADFDNPTRALISVKLDDSNALQTLNTMIDSMSRGGGTNYEDVFKTTANWFESDQAKSNTDAINIAYFVTDGHATAYSEDVSTENWFVSNDQNTWTRVSELVSNLNGTIDEPIIFTSHSGIPQYSTNEIVVRDFKIETNGRIYIEGATGVWRNTPYHVRPDGDGGFEVVDLVGGYRVDSIDYQQASEAFNQHLKAHVTVEAIGIGQNVATNYLDDFDSDTMVANKIDVTQLADTIMGKVSNLVPTEDSIRGNDGDDILFGDNIMLPDTGGQGYQAIESYVADKLGLETVNSAQVSHYVREHASEFEYSTQDQKDDFLEGRKGSDVLFGQGGDDQLHGDKGNDMLIGGLGNDILTGGEGSDLFKWVNVENGAKDVIKDFDRDHGDRIDLSDIFEGLNDTEVDQLLDSIESSASVNDNGHATITVAKGASSMTIEFENISTSSELSELTDYLFNQHGLKYNDY</sequence>
<dbReference type="SMART" id="SM00327">
    <property type="entry name" value="VWA"/>
    <property type="match status" value="1"/>
</dbReference>
<dbReference type="eggNOG" id="COG2931">
    <property type="taxonomic scope" value="Bacteria"/>
</dbReference>
<dbReference type="Pfam" id="PF00353">
    <property type="entry name" value="HemolysinCabind"/>
    <property type="match status" value="2"/>
</dbReference>
<dbReference type="eggNOG" id="COG2304">
    <property type="taxonomic scope" value="Bacteria"/>
</dbReference>
<dbReference type="CDD" id="cd00198">
    <property type="entry name" value="vWFA"/>
    <property type="match status" value="1"/>
</dbReference>
<comment type="caution">
    <text evidence="3">The sequence shown here is derived from an EMBL/GenBank/DDBJ whole genome shotgun (WGS) entry which is preliminary data.</text>
</comment>
<dbReference type="InterPro" id="IPR002035">
    <property type="entry name" value="VWF_A"/>
</dbReference>
<reference evidence="3 4" key="1">
    <citation type="journal article" date="2012" name="Int. J. Syst. Evol. Microbiol.">
        <title>Vibrio caribbeanicus sp. nov., isolated from the marine sponge Scleritoderma cyanea.</title>
        <authorList>
            <person name="Hoffmann M."/>
            <person name="Monday S.R."/>
            <person name="Allard M.W."/>
            <person name="Strain E.A."/>
            <person name="Whittaker P."/>
            <person name="Naum M."/>
            <person name="McCarthy P.J."/>
            <person name="Lopez J.V."/>
            <person name="Fischer M."/>
            <person name="Brown E.W."/>
        </authorList>
    </citation>
    <scope>NUCLEOTIDE SEQUENCE [LARGE SCALE GENOMIC DNA]</scope>
    <source>
        <strain evidence="3 4">ATCC BAA-2122</strain>
    </source>
</reference>
<dbReference type="InterPro" id="IPR013783">
    <property type="entry name" value="Ig-like_fold"/>
</dbReference>
<proteinExistence type="predicted"/>
<dbReference type="InterPro" id="IPR011049">
    <property type="entry name" value="Serralysin-like_metalloprot_C"/>
</dbReference>
<dbReference type="InterPro" id="IPR001343">
    <property type="entry name" value="Hemolysn_Ca-bd"/>
</dbReference>
<dbReference type="InterPro" id="IPR018247">
    <property type="entry name" value="EF_Hand_1_Ca_BS"/>
</dbReference>
<dbReference type="Gene3D" id="2.150.10.10">
    <property type="entry name" value="Serralysin-like metalloprotease, C-terminal"/>
    <property type="match status" value="1"/>
</dbReference>
<dbReference type="SUPFAM" id="SSF51120">
    <property type="entry name" value="beta-Roll"/>
    <property type="match status" value="1"/>
</dbReference>
<dbReference type="Gene3D" id="3.10.20.90">
    <property type="entry name" value="Phosphatidylinositol 3-kinase Catalytic Subunit, Chain A, domain 1"/>
    <property type="match status" value="1"/>
</dbReference>
<dbReference type="GO" id="GO:0005509">
    <property type="term" value="F:calcium ion binding"/>
    <property type="evidence" value="ECO:0007669"/>
    <property type="project" value="InterPro"/>
</dbReference>
<evidence type="ECO:0000256" key="1">
    <source>
        <dbReference type="ARBA" id="ARBA00022837"/>
    </source>
</evidence>
<dbReference type="OrthoDB" id="5904351at2"/>
<dbReference type="PRINTS" id="PR00313">
    <property type="entry name" value="CABNDNGRPT"/>
</dbReference>
<dbReference type="InterPro" id="IPR040853">
    <property type="entry name" value="RapA2_cadherin-like"/>
</dbReference>
<dbReference type="STRING" id="796620.VIBC2010_10012"/>
<feature type="non-terminal residue" evidence="3">
    <location>
        <position position="1"/>
    </location>
</feature>
<evidence type="ECO:0000259" key="2">
    <source>
        <dbReference type="PROSITE" id="PS50234"/>
    </source>
</evidence>
<dbReference type="Gene3D" id="3.40.50.410">
    <property type="entry name" value="von Willebrand factor, type A domain"/>
    <property type="match status" value="1"/>
</dbReference>
<dbReference type="NCBIfam" id="TIGR01965">
    <property type="entry name" value="VCBS_repeat"/>
    <property type="match status" value="1"/>
</dbReference>
<dbReference type="Pfam" id="PF13519">
    <property type="entry name" value="VWA_2"/>
    <property type="match status" value="1"/>
</dbReference>
<dbReference type="InterPro" id="IPR010221">
    <property type="entry name" value="VCBS_dom"/>
</dbReference>
<dbReference type="Proteomes" id="UP000002943">
    <property type="component" value="Unassembled WGS sequence"/>
</dbReference>
<organism evidence="3 4">
    <name type="scientific">Vibrio caribbeanicus ATCC BAA-2122</name>
    <dbReference type="NCBI Taxonomy" id="796620"/>
    <lineage>
        <taxon>Bacteria</taxon>
        <taxon>Pseudomonadati</taxon>
        <taxon>Pseudomonadota</taxon>
        <taxon>Gammaproteobacteria</taxon>
        <taxon>Vibrionales</taxon>
        <taxon>Vibrionaceae</taxon>
        <taxon>Vibrio</taxon>
    </lineage>
</organism>
<dbReference type="PROSITE" id="PS00018">
    <property type="entry name" value="EF_HAND_1"/>
    <property type="match status" value="1"/>
</dbReference>
<dbReference type="EMBL" id="AEIU01000022">
    <property type="protein sequence ID" value="EFP98115.1"/>
    <property type="molecule type" value="Genomic_DNA"/>
</dbReference>
<dbReference type="PROSITE" id="PS00330">
    <property type="entry name" value="HEMOLYSIN_CALCIUM"/>
    <property type="match status" value="2"/>
</dbReference>
<dbReference type="InterPro" id="IPR019960">
    <property type="entry name" value="T1SS_VCA0849"/>
</dbReference>
<evidence type="ECO:0000313" key="3">
    <source>
        <dbReference type="EMBL" id="EFP98115.1"/>
    </source>
</evidence>
<keyword evidence="4" id="KW-1185">Reference proteome</keyword>
<feature type="domain" description="VWFA" evidence="2">
    <location>
        <begin position="1618"/>
        <end position="1902"/>
    </location>
</feature>
<gene>
    <name evidence="3" type="ORF">VIBC2010_10012</name>
</gene>
<accession>E3BFD7</accession>
<dbReference type="Gene3D" id="2.60.40.10">
    <property type="entry name" value="Immunoglobulins"/>
    <property type="match status" value="1"/>
</dbReference>
<dbReference type="NCBIfam" id="TIGR03661">
    <property type="entry name" value="T1SS_VCA0849"/>
    <property type="match status" value="1"/>
</dbReference>
<protein>
    <submittedName>
        <fullName evidence="3">Putative RTX protein</fullName>
    </submittedName>
</protein>
<dbReference type="Pfam" id="PF17803">
    <property type="entry name" value="Cadherin_4"/>
    <property type="match status" value="2"/>
</dbReference>
<keyword evidence="1" id="KW-0106">Calcium</keyword>
<dbReference type="InterPro" id="IPR036465">
    <property type="entry name" value="vWFA_dom_sf"/>
</dbReference>
<evidence type="ECO:0000313" key="4">
    <source>
        <dbReference type="Proteomes" id="UP000002943"/>
    </source>
</evidence>
<dbReference type="InterPro" id="IPR018511">
    <property type="entry name" value="Hemolysin-typ_Ca-bd_CS"/>
</dbReference>
<name>E3BFD7_9VIBR</name>
<dbReference type="SUPFAM" id="SSF53300">
    <property type="entry name" value="vWA-like"/>
    <property type="match status" value="1"/>
</dbReference>